<dbReference type="Pfam" id="PF12902">
    <property type="entry name" value="Ferritin-like"/>
    <property type="match status" value="1"/>
</dbReference>
<comment type="caution">
    <text evidence="2">The sequence shown here is derived from an EMBL/GenBank/DDBJ whole genome shotgun (WGS) entry which is preliminary data.</text>
</comment>
<name>A0A7W9HIQ0_9PSEU</name>
<dbReference type="PANTHER" id="PTHR34400:SF4">
    <property type="entry name" value="MEMBRANE PROTEIN"/>
    <property type="match status" value="1"/>
</dbReference>
<evidence type="ECO:0000313" key="2">
    <source>
        <dbReference type="EMBL" id="MBB5803047.1"/>
    </source>
</evidence>
<sequence length="263" mass="28757">MAMVGNLMTNLGKTPELHAPAYPVTGLPGNVHSGLTVCLKGVSAQAEQQDDVLKTFMTIEKPENPLARAEKYPTIGKFYAAIKTAYRKHFPAQPSGVQVTGRIGGDEVFAIGTSDQMVKAIDLITEQGEGTTSSPTIGEYAEMAHYYRFGEVWHGKRIVETAPGKWAFSGDPVPRPAVHPMPEVPKGGWSDAAASVRSELDAFNEQYHAVLTTVVALWKPENPARLKDAVVEMIKLEQLADRLIEKQKKQAAVYGPEFRAQVR</sequence>
<dbReference type="Proteomes" id="UP000552097">
    <property type="component" value="Unassembled WGS sequence"/>
</dbReference>
<dbReference type="InterPro" id="IPR012347">
    <property type="entry name" value="Ferritin-like"/>
</dbReference>
<accession>A0A7W9HIQ0</accession>
<dbReference type="Gene3D" id="1.20.1260.10">
    <property type="match status" value="1"/>
</dbReference>
<reference evidence="2 3" key="1">
    <citation type="submission" date="2020-08" db="EMBL/GenBank/DDBJ databases">
        <title>Sequencing the genomes of 1000 actinobacteria strains.</title>
        <authorList>
            <person name="Klenk H.-P."/>
        </authorList>
    </citation>
    <scope>NUCLEOTIDE SEQUENCE [LARGE SCALE GENOMIC DNA]</scope>
    <source>
        <strain evidence="2 3">DSM 45486</strain>
    </source>
</reference>
<dbReference type="EMBL" id="JACHMO010000001">
    <property type="protein sequence ID" value="MBB5803047.1"/>
    <property type="molecule type" value="Genomic_DNA"/>
</dbReference>
<dbReference type="AlphaFoldDB" id="A0A7W9HIQ0"/>
<dbReference type="PANTHER" id="PTHR34400">
    <property type="match status" value="1"/>
</dbReference>
<evidence type="ECO:0000313" key="3">
    <source>
        <dbReference type="Proteomes" id="UP000552097"/>
    </source>
</evidence>
<proteinExistence type="predicted"/>
<dbReference type="InterPro" id="IPR026820">
    <property type="entry name" value="VioB/RebD_dom"/>
</dbReference>
<keyword evidence="3" id="KW-1185">Reference proteome</keyword>
<evidence type="ECO:0000259" key="1">
    <source>
        <dbReference type="Pfam" id="PF12902"/>
    </source>
</evidence>
<organism evidence="2 3">
    <name type="scientific">Saccharothrix ecbatanensis</name>
    <dbReference type="NCBI Taxonomy" id="1105145"/>
    <lineage>
        <taxon>Bacteria</taxon>
        <taxon>Bacillati</taxon>
        <taxon>Actinomycetota</taxon>
        <taxon>Actinomycetes</taxon>
        <taxon>Pseudonocardiales</taxon>
        <taxon>Pseudonocardiaceae</taxon>
        <taxon>Saccharothrix</taxon>
    </lineage>
</organism>
<protein>
    <recommendedName>
        <fullName evidence="1">Iminophenyl-pyruvate dimer synthase domain-containing protein</fullName>
    </recommendedName>
</protein>
<feature type="domain" description="Iminophenyl-pyruvate dimer synthase" evidence="1">
    <location>
        <begin position="1"/>
        <end position="152"/>
    </location>
</feature>
<gene>
    <name evidence="2" type="ORF">F4560_002815</name>
</gene>